<dbReference type="SMART" id="SM00642">
    <property type="entry name" value="Aamy"/>
    <property type="match status" value="1"/>
</dbReference>
<comment type="similarity">
    <text evidence="1">Belongs to the glycosyl hydrolase 13 family.</text>
</comment>
<dbReference type="PANTHER" id="PTHR10357">
    <property type="entry name" value="ALPHA-AMYLASE FAMILY MEMBER"/>
    <property type="match status" value="1"/>
</dbReference>
<dbReference type="EMBL" id="RBAL01000002">
    <property type="protein sequence ID" value="RKN45922.1"/>
    <property type="molecule type" value="Genomic_DNA"/>
</dbReference>
<evidence type="ECO:0000313" key="3">
    <source>
        <dbReference type="EMBL" id="RKN45922.1"/>
    </source>
</evidence>
<dbReference type="Proteomes" id="UP000272474">
    <property type="component" value="Unassembled WGS sequence"/>
</dbReference>
<dbReference type="GO" id="GO:0004556">
    <property type="term" value="F:alpha-amylase activity"/>
    <property type="evidence" value="ECO:0007669"/>
    <property type="project" value="TreeGrafter"/>
</dbReference>
<evidence type="ECO:0000259" key="2">
    <source>
        <dbReference type="SMART" id="SM00642"/>
    </source>
</evidence>
<dbReference type="RefSeq" id="WP_120676108.1">
    <property type="nucleotide sequence ID" value="NZ_RBAL01000002.1"/>
</dbReference>
<reference evidence="3 4" key="1">
    <citation type="journal article" date="2014" name="Int. J. Syst. Evol. Microbiol.">
        <title>Streptomyces hoynatensis sp. nov., isolated from deep marine sediment.</title>
        <authorList>
            <person name="Veyisoglu A."/>
            <person name="Sahin N."/>
        </authorList>
    </citation>
    <scope>NUCLEOTIDE SEQUENCE [LARGE SCALE GENOMIC DNA]</scope>
    <source>
        <strain evidence="3 4">KCTC 29097</strain>
    </source>
</reference>
<gene>
    <name evidence="3" type="ORF">D7294_05705</name>
</gene>
<dbReference type="AlphaFoldDB" id="A0A3A9ZBU9"/>
<dbReference type="Gene3D" id="3.20.20.80">
    <property type="entry name" value="Glycosidases"/>
    <property type="match status" value="2"/>
</dbReference>
<protein>
    <submittedName>
        <fullName evidence="3">Oligo-1,6-glucosidase</fullName>
    </submittedName>
</protein>
<dbReference type="Gene3D" id="3.90.400.10">
    <property type="entry name" value="Oligo-1,6-glucosidase, Domain 2"/>
    <property type="match status" value="1"/>
</dbReference>
<sequence>MPSSRRPTPSWLADAVLYQIYPQSFADSDGDGIGDFAGITDRLDHLSWLGVNTVWLNPCFDSPFRDAGYDVSDYLSVAPRYGTADDLAKLVEEAGRRGIRVMLDLVAGHTSDQHPWFKAAAEDPQDHRYIWAEGTAGSLPPRFVASPGSRPGGFLPNFFDTQPALNFGYAREDPDEPWRQPVDAAGPRANRAALREVMDHWLRLGLAGFRVDMAHSLVKDDPGMTRTCELWGELRDWLDRTHPEAALLAEWGDPAVSVPAGFHSDFFLQFGGPSDGLPMRSLWNNMHGTVADHWTQRTCYFDAEGGGSAGPFVTAWESVNAVIGEQGFAALPTANHDFSRLACGPRTAEQLPPAFAFQLTWPTLPAIYYGDEIGMRFVPGLPDHEGSVLGPRYNRAGSRTPMQWDDSPNAGFSTAPADRLYLPIDPEPDRPTVAAQRAHEHSLLHLVRRLIALRKATPELGPRGSVEVLHSGYPFAYVRGERYLVVVNPRRAAATLPLPRRALAAGRPVETSGVTLEGGEAVAPGFSFGIFAL</sequence>
<keyword evidence="4" id="KW-1185">Reference proteome</keyword>
<evidence type="ECO:0000256" key="1">
    <source>
        <dbReference type="ARBA" id="ARBA00008061"/>
    </source>
</evidence>
<name>A0A3A9ZBU9_9ACTN</name>
<evidence type="ECO:0000313" key="4">
    <source>
        <dbReference type="Proteomes" id="UP000272474"/>
    </source>
</evidence>
<dbReference type="PANTHER" id="PTHR10357:SF179">
    <property type="entry name" value="NEUTRAL AND BASIC AMINO ACID TRANSPORT PROTEIN RBAT"/>
    <property type="match status" value="1"/>
</dbReference>
<feature type="domain" description="Glycosyl hydrolase family 13 catalytic" evidence="2">
    <location>
        <begin position="19"/>
        <end position="399"/>
    </location>
</feature>
<proteinExistence type="inferred from homology"/>
<dbReference type="SUPFAM" id="SSF51445">
    <property type="entry name" value="(Trans)glycosidases"/>
    <property type="match status" value="1"/>
</dbReference>
<dbReference type="InterPro" id="IPR006047">
    <property type="entry name" value="GH13_cat_dom"/>
</dbReference>
<organism evidence="3 4">
    <name type="scientific">Streptomyces hoynatensis</name>
    <dbReference type="NCBI Taxonomy" id="1141874"/>
    <lineage>
        <taxon>Bacteria</taxon>
        <taxon>Bacillati</taxon>
        <taxon>Actinomycetota</taxon>
        <taxon>Actinomycetes</taxon>
        <taxon>Kitasatosporales</taxon>
        <taxon>Streptomycetaceae</taxon>
        <taxon>Streptomyces</taxon>
    </lineage>
</organism>
<dbReference type="InterPro" id="IPR017853">
    <property type="entry name" value="GH"/>
</dbReference>
<dbReference type="OrthoDB" id="9043248at2"/>
<dbReference type="InterPro" id="IPR045857">
    <property type="entry name" value="O16G_dom_2"/>
</dbReference>
<dbReference type="GO" id="GO:0009313">
    <property type="term" value="P:oligosaccharide catabolic process"/>
    <property type="evidence" value="ECO:0007669"/>
    <property type="project" value="TreeGrafter"/>
</dbReference>
<accession>A0A3A9ZBU9</accession>
<dbReference type="Pfam" id="PF00128">
    <property type="entry name" value="Alpha-amylase"/>
    <property type="match status" value="2"/>
</dbReference>
<comment type="caution">
    <text evidence="3">The sequence shown here is derived from an EMBL/GenBank/DDBJ whole genome shotgun (WGS) entry which is preliminary data.</text>
</comment>